<dbReference type="CDD" id="cd03801">
    <property type="entry name" value="GT4_PimA-like"/>
    <property type="match status" value="1"/>
</dbReference>
<keyword evidence="3" id="KW-1185">Reference proteome</keyword>
<dbReference type="RefSeq" id="WP_146383736.1">
    <property type="nucleotide sequence ID" value="NZ_VFIO01000001.1"/>
</dbReference>
<dbReference type="PANTHER" id="PTHR46401">
    <property type="entry name" value="GLYCOSYLTRANSFERASE WBBK-RELATED"/>
    <property type="match status" value="1"/>
</dbReference>
<dbReference type="EMBL" id="VFIO01000001">
    <property type="protein sequence ID" value="TWR92321.1"/>
    <property type="molecule type" value="Genomic_DNA"/>
</dbReference>
<dbReference type="PANTHER" id="PTHR46401:SF2">
    <property type="entry name" value="GLYCOSYLTRANSFERASE WBBK-RELATED"/>
    <property type="match status" value="1"/>
</dbReference>
<evidence type="ECO:0000256" key="1">
    <source>
        <dbReference type="ARBA" id="ARBA00022679"/>
    </source>
</evidence>
<organism evidence="2 3">
    <name type="scientific">Pseudomonas saxonica</name>
    <dbReference type="NCBI Taxonomy" id="2600598"/>
    <lineage>
        <taxon>Bacteria</taxon>
        <taxon>Pseudomonadati</taxon>
        <taxon>Pseudomonadota</taxon>
        <taxon>Gammaproteobacteria</taxon>
        <taxon>Pseudomonadales</taxon>
        <taxon>Pseudomonadaceae</taxon>
        <taxon>Pseudomonas</taxon>
    </lineage>
</organism>
<gene>
    <name evidence="2" type="ORF">FJD38_01505</name>
</gene>
<name>A0ABY3GKT8_9PSED</name>
<dbReference type="Gene3D" id="3.40.50.2000">
    <property type="entry name" value="Glycogen Phosphorylase B"/>
    <property type="match status" value="1"/>
</dbReference>
<keyword evidence="1" id="KW-0808">Transferase</keyword>
<evidence type="ECO:0000313" key="3">
    <source>
        <dbReference type="Proteomes" id="UP000318428"/>
    </source>
</evidence>
<dbReference type="Proteomes" id="UP000318428">
    <property type="component" value="Unassembled WGS sequence"/>
</dbReference>
<dbReference type="Gene3D" id="3.40.50.11090">
    <property type="match status" value="1"/>
</dbReference>
<proteinExistence type="predicted"/>
<protein>
    <submittedName>
        <fullName evidence="2">Glycosyltransferase family 4 protein</fullName>
    </submittedName>
</protein>
<sequence>MKILIPILSFSSAGGMRVLSKLADAMIDQGHQVEFLASHLINEPYYPTKAKIIKFRNVCTKIPVIRGLSNLFGMFNYLRVNKSNYDVVLSNYNLTAFPVFLSTLGTGKGYYYIQAYEPEFYNKKTIIGLISYTLASLSYKLPLKKVVNSPIYKNFKCLNAEYVVEPGIDLDIFHYDPKERNEGVINIGCIGRKLKWKGTLEIIQAVNNVRQMTGINLALTVAFELPDGVTEDDYSFVHLVKPHGDENLGAFYRSVELFIATGLIQDGAFHYPCLESMASGCVVISNYGPADENNALLIRLTTVDKIQTEILRYLNFTAEDISRIRKLGREVSAQFSWSNTARKMEYFLNKPNS</sequence>
<accession>A0ABY3GKT8</accession>
<evidence type="ECO:0000313" key="2">
    <source>
        <dbReference type="EMBL" id="TWR92321.1"/>
    </source>
</evidence>
<comment type="caution">
    <text evidence="2">The sequence shown here is derived from an EMBL/GenBank/DDBJ whole genome shotgun (WGS) entry which is preliminary data.</text>
</comment>
<reference evidence="2 3" key="1">
    <citation type="submission" date="2019-06" db="EMBL/GenBank/DDBJ databases">
        <title>Pseudomonas bimorpha sp. nov. isolated from bovine raw milk and skim milk concentrate.</title>
        <authorList>
            <person name="Hofmann K."/>
            <person name="Huptas C."/>
            <person name="Doll E."/>
            <person name="Scherer S."/>
            <person name="Wenning M."/>
        </authorList>
    </citation>
    <scope>NUCLEOTIDE SEQUENCE [LARGE SCALE GENOMIC DNA]</scope>
    <source>
        <strain evidence="2 3">DSM 108989</strain>
    </source>
</reference>
<dbReference type="SUPFAM" id="SSF53756">
    <property type="entry name" value="UDP-Glycosyltransferase/glycogen phosphorylase"/>
    <property type="match status" value="1"/>
</dbReference>